<name>A0A9D4VTN5_PEA</name>
<evidence type="ECO:0000259" key="4">
    <source>
        <dbReference type="Pfam" id="PF02902"/>
    </source>
</evidence>
<comment type="similarity">
    <text evidence="1">Belongs to the peptidase C48 family.</text>
</comment>
<dbReference type="AlphaFoldDB" id="A0A9D4VTN5"/>
<dbReference type="GO" id="GO:0006508">
    <property type="term" value="P:proteolysis"/>
    <property type="evidence" value="ECO:0007669"/>
    <property type="project" value="UniProtKB-KW"/>
</dbReference>
<protein>
    <recommendedName>
        <fullName evidence="4">Ubiquitin-like protease family profile domain-containing protein</fullName>
    </recommendedName>
</protein>
<dbReference type="GO" id="GO:0008234">
    <property type="term" value="F:cysteine-type peptidase activity"/>
    <property type="evidence" value="ECO:0007669"/>
    <property type="project" value="InterPro"/>
</dbReference>
<proteinExistence type="inferred from homology"/>
<sequence length="222" mass="26070">MKKTVDAAILKFRSKKNYRNRKDITWVRVQCPQQNNSIDCGFFVLRFMRDIIALNRIDIPKMTMKIHGKATLVIKEKLKGLKDGLKCWNKELFRFLDPEVEMAEKNLNAMDHLASISSSGLSPSLVTKKEVASCRLWKSLPFRESMIRQKSRHQWIKEGDYKSRFFSMEMKHRFTRNKIAGVISNAGIIDKVEEVRKEVKCHFEEFFLEPNPRRLVIDGVDF</sequence>
<dbReference type="Proteomes" id="UP001058974">
    <property type="component" value="Chromosome 7"/>
</dbReference>
<dbReference type="Pfam" id="PF02902">
    <property type="entry name" value="Peptidase_C48"/>
    <property type="match status" value="1"/>
</dbReference>
<evidence type="ECO:0000256" key="2">
    <source>
        <dbReference type="ARBA" id="ARBA00022670"/>
    </source>
</evidence>
<evidence type="ECO:0000256" key="3">
    <source>
        <dbReference type="ARBA" id="ARBA00022801"/>
    </source>
</evidence>
<accession>A0A9D4VTN5</accession>
<dbReference type="Gene3D" id="1.10.418.20">
    <property type="match status" value="1"/>
</dbReference>
<dbReference type="Gramene" id="Psat07G0532900-T1">
    <property type="protein sequence ID" value="KAI5389970.1"/>
    <property type="gene ID" value="KIW84_075329"/>
</dbReference>
<organism evidence="5 6">
    <name type="scientific">Pisum sativum</name>
    <name type="common">Garden pea</name>
    <name type="synonym">Lathyrus oleraceus</name>
    <dbReference type="NCBI Taxonomy" id="3888"/>
    <lineage>
        <taxon>Eukaryota</taxon>
        <taxon>Viridiplantae</taxon>
        <taxon>Streptophyta</taxon>
        <taxon>Embryophyta</taxon>
        <taxon>Tracheophyta</taxon>
        <taxon>Spermatophyta</taxon>
        <taxon>Magnoliopsida</taxon>
        <taxon>eudicotyledons</taxon>
        <taxon>Gunneridae</taxon>
        <taxon>Pentapetalae</taxon>
        <taxon>rosids</taxon>
        <taxon>fabids</taxon>
        <taxon>Fabales</taxon>
        <taxon>Fabaceae</taxon>
        <taxon>Papilionoideae</taxon>
        <taxon>50 kb inversion clade</taxon>
        <taxon>NPAAA clade</taxon>
        <taxon>Hologalegina</taxon>
        <taxon>IRL clade</taxon>
        <taxon>Fabeae</taxon>
        <taxon>Lathyrus</taxon>
    </lineage>
</organism>
<keyword evidence="6" id="KW-1185">Reference proteome</keyword>
<gene>
    <name evidence="5" type="ORF">KIW84_075329</name>
</gene>
<reference evidence="5 6" key="1">
    <citation type="journal article" date="2022" name="Nat. Genet.">
        <title>Improved pea reference genome and pan-genome highlight genomic features and evolutionary characteristics.</title>
        <authorList>
            <person name="Yang T."/>
            <person name="Liu R."/>
            <person name="Luo Y."/>
            <person name="Hu S."/>
            <person name="Wang D."/>
            <person name="Wang C."/>
            <person name="Pandey M.K."/>
            <person name="Ge S."/>
            <person name="Xu Q."/>
            <person name="Li N."/>
            <person name="Li G."/>
            <person name="Huang Y."/>
            <person name="Saxena R.K."/>
            <person name="Ji Y."/>
            <person name="Li M."/>
            <person name="Yan X."/>
            <person name="He Y."/>
            <person name="Liu Y."/>
            <person name="Wang X."/>
            <person name="Xiang C."/>
            <person name="Varshney R.K."/>
            <person name="Ding H."/>
            <person name="Gao S."/>
            <person name="Zong X."/>
        </authorList>
    </citation>
    <scope>NUCLEOTIDE SEQUENCE [LARGE SCALE GENOMIC DNA]</scope>
    <source>
        <strain evidence="5 6">cv. Zhongwan 6</strain>
    </source>
</reference>
<feature type="domain" description="Ubiquitin-like protease family profile" evidence="4">
    <location>
        <begin position="13"/>
        <end position="49"/>
    </location>
</feature>
<dbReference type="EMBL" id="JAMSHJ010000007">
    <property type="protein sequence ID" value="KAI5389970.1"/>
    <property type="molecule type" value="Genomic_DNA"/>
</dbReference>
<evidence type="ECO:0000313" key="6">
    <source>
        <dbReference type="Proteomes" id="UP001058974"/>
    </source>
</evidence>
<dbReference type="InterPro" id="IPR038765">
    <property type="entry name" value="Papain-like_cys_pep_sf"/>
</dbReference>
<evidence type="ECO:0000313" key="5">
    <source>
        <dbReference type="EMBL" id="KAI5389970.1"/>
    </source>
</evidence>
<comment type="caution">
    <text evidence="5">The sequence shown here is derived from an EMBL/GenBank/DDBJ whole genome shotgun (WGS) entry which is preliminary data.</text>
</comment>
<keyword evidence="3" id="KW-0378">Hydrolase</keyword>
<evidence type="ECO:0000256" key="1">
    <source>
        <dbReference type="ARBA" id="ARBA00005234"/>
    </source>
</evidence>
<dbReference type="SUPFAM" id="SSF54001">
    <property type="entry name" value="Cysteine proteinases"/>
    <property type="match status" value="1"/>
</dbReference>
<dbReference type="InterPro" id="IPR003653">
    <property type="entry name" value="Peptidase_C48_C"/>
</dbReference>
<keyword evidence="2" id="KW-0645">Protease</keyword>